<feature type="region of interest" description="Disordered" evidence="1">
    <location>
        <begin position="136"/>
        <end position="164"/>
    </location>
</feature>
<accession>W9HAF7</accession>
<dbReference type="AlphaFoldDB" id="W9HAF7"/>
<gene>
    <name evidence="2" type="ORF">N825_33475</name>
</gene>
<proteinExistence type="predicted"/>
<evidence type="ECO:0000256" key="1">
    <source>
        <dbReference type="SAM" id="MobiDB-lite"/>
    </source>
</evidence>
<feature type="compositionally biased region" description="Low complexity" evidence="1">
    <location>
        <begin position="152"/>
        <end position="164"/>
    </location>
</feature>
<evidence type="ECO:0000313" key="3">
    <source>
        <dbReference type="Proteomes" id="UP000019486"/>
    </source>
</evidence>
<dbReference type="RefSeq" id="WP_037450740.1">
    <property type="nucleotide sequence ID" value="NZ_AVFL01000006.1"/>
</dbReference>
<dbReference type="EMBL" id="AVFL01000006">
    <property type="protein sequence ID" value="EWY40843.1"/>
    <property type="molecule type" value="Genomic_DNA"/>
</dbReference>
<comment type="caution">
    <text evidence="2">The sequence shown here is derived from an EMBL/GenBank/DDBJ whole genome shotgun (WGS) entry which is preliminary data.</text>
</comment>
<evidence type="ECO:0000313" key="2">
    <source>
        <dbReference type="EMBL" id="EWY40843.1"/>
    </source>
</evidence>
<sequence>MSDSWHDEPGIHLPERVRDELERHLPAAIETARLELEPGDPREVLASLTALASRRGFEMPAGIGLDLDIEIMSEWPRDLFVKAFRAIWESFRYRRMPEVADFRAHIETDLTERHARLARLEGVRLRMETIRLRERWDTDSRERRRQTAAAGSPQQKSKSAPSSA</sequence>
<reference evidence="2 3" key="1">
    <citation type="submission" date="2013-08" db="EMBL/GenBank/DDBJ databases">
        <title>The genome sequence of Skermanella stibiiresistens.</title>
        <authorList>
            <person name="Zhu W."/>
            <person name="Wang G."/>
        </authorList>
    </citation>
    <scope>NUCLEOTIDE SEQUENCE [LARGE SCALE GENOMIC DNA]</scope>
    <source>
        <strain evidence="2 3">SB22</strain>
    </source>
</reference>
<protein>
    <submittedName>
        <fullName evidence="2">Uncharacterized protein</fullName>
    </submittedName>
</protein>
<keyword evidence="3" id="KW-1185">Reference proteome</keyword>
<organism evidence="2 3">
    <name type="scientific">Skermanella stibiiresistens SB22</name>
    <dbReference type="NCBI Taxonomy" id="1385369"/>
    <lineage>
        <taxon>Bacteria</taxon>
        <taxon>Pseudomonadati</taxon>
        <taxon>Pseudomonadota</taxon>
        <taxon>Alphaproteobacteria</taxon>
        <taxon>Rhodospirillales</taxon>
        <taxon>Azospirillaceae</taxon>
        <taxon>Skermanella</taxon>
    </lineage>
</organism>
<dbReference type="OrthoDB" id="7372156at2"/>
<dbReference type="Proteomes" id="UP000019486">
    <property type="component" value="Unassembled WGS sequence"/>
</dbReference>
<name>W9HAF7_9PROT</name>